<feature type="region of interest" description="Disordered" evidence="1">
    <location>
        <begin position="1"/>
        <end position="48"/>
    </location>
</feature>
<dbReference type="Proteomes" id="UP001629260">
    <property type="component" value="Unassembled WGS sequence"/>
</dbReference>
<feature type="compositionally biased region" description="Polar residues" evidence="1">
    <location>
        <begin position="14"/>
        <end position="24"/>
    </location>
</feature>
<organism evidence="2 3">
    <name type="scientific">Flavobacterium plantiphilum</name>
    <dbReference type="NCBI Taxonomy" id="3163297"/>
    <lineage>
        <taxon>Bacteria</taxon>
        <taxon>Pseudomonadati</taxon>
        <taxon>Bacteroidota</taxon>
        <taxon>Flavobacteriia</taxon>
        <taxon>Flavobacteriales</taxon>
        <taxon>Flavobacteriaceae</taxon>
        <taxon>Flavobacterium</taxon>
    </lineage>
</organism>
<dbReference type="EMBL" id="JBELQA010000010">
    <property type="protein sequence ID" value="MFL9832229.1"/>
    <property type="molecule type" value="Genomic_DNA"/>
</dbReference>
<comment type="caution">
    <text evidence="2">The sequence shown here is derived from an EMBL/GenBank/DDBJ whole genome shotgun (WGS) entry which is preliminary data.</text>
</comment>
<dbReference type="RefSeq" id="WP_408082677.1">
    <property type="nucleotide sequence ID" value="NZ_JBELQA010000010.1"/>
</dbReference>
<feature type="region of interest" description="Disordered" evidence="1">
    <location>
        <begin position="86"/>
        <end position="129"/>
    </location>
</feature>
<name>A0ABW8XWD8_9FLAO</name>
<feature type="compositionally biased region" description="Polar residues" evidence="1">
    <location>
        <begin position="31"/>
        <end position="47"/>
    </location>
</feature>
<evidence type="ECO:0000256" key="1">
    <source>
        <dbReference type="SAM" id="MobiDB-lite"/>
    </source>
</evidence>
<feature type="compositionally biased region" description="Basic and acidic residues" evidence="1">
    <location>
        <begin position="1"/>
        <end position="11"/>
    </location>
</feature>
<evidence type="ECO:0000313" key="2">
    <source>
        <dbReference type="EMBL" id="MFL9832229.1"/>
    </source>
</evidence>
<sequence>MEDDKKREDKPANYTDSDLNSNKQQFEEFSKNQPNFNADSNPNTLANRDNKMLENSEFNETNHTFNPDNTELDEEINPEKIDEFEEFGDEKEDDIADPDFNEEEDTDNLSESGYDADLGVQKRDDSRLK</sequence>
<feature type="compositionally biased region" description="Basic and acidic residues" evidence="1">
    <location>
        <begin position="120"/>
        <end position="129"/>
    </location>
</feature>
<accession>A0ABW8XWD8</accession>
<protein>
    <submittedName>
        <fullName evidence="2">Uncharacterized protein</fullName>
    </submittedName>
</protein>
<proteinExistence type="predicted"/>
<keyword evidence="3" id="KW-1185">Reference proteome</keyword>
<feature type="compositionally biased region" description="Acidic residues" evidence="1">
    <location>
        <begin position="86"/>
        <end position="108"/>
    </location>
</feature>
<gene>
    <name evidence="2" type="ORF">ABS764_15360</name>
</gene>
<reference evidence="2 3" key="1">
    <citation type="submission" date="2024-06" db="EMBL/GenBank/DDBJ databases">
        <authorList>
            <person name="Kaempfer P."/>
            <person name="Viver T."/>
        </authorList>
    </citation>
    <scope>NUCLEOTIDE SEQUENCE [LARGE SCALE GENOMIC DNA]</scope>
    <source>
        <strain evidence="2 3">ST-87</strain>
    </source>
</reference>
<evidence type="ECO:0000313" key="3">
    <source>
        <dbReference type="Proteomes" id="UP001629260"/>
    </source>
</evidence>